<accession>A0A5C6BCC6</accession>
<gene>
    <name evidence="1" type="ORF">CA54_49100</name>
</gene>
<name>A0A5C6BCC6_9PLAN</name>
<organism evidence="1 2">
    <name type="scientific">Symmachiella macrocystis</name>
    <dbReference type="NCBI Taxonomy" id="2527985"/>
    <lineage>
        <taxon>Bacteria</taxon>
        <taxon>Pseudomonadati</taxon>
        <taxon>Planctomycetota</taxon>
        <taxon>Planctomycetia</taxon>
        <taxon>Planctomycetales</taxon>
        <taxon>Planctomycetaceae</taxon>
        <taxon>Symmachiella</taxon>
    </lineage>
</organism>
<dbReference type="AlphaFoldDB" id="A0A5C6BCC6"/>
<proteinExistence type="predicted"/>
<protein>
    <submittedName>
        <fullName evidence="1">Uncharacterized protein</fullName>
    </submittedName>
</protein>
<sequence length="279" mass="32011">MLDDPRGQTESQWLDVLDYLAARFEAATSSKLHVGRYWCDDAPGDQSASITARIRSRSPLPGVESDYWEAALCYTGRKKGGYANIYAFPFLRESPVTRRGRLADGLPNDEVDEFRLWQFDDNEFADRGWCYPDGNGEWSWIHKPGDEYRQNLDVQTAADCYEFESPIIVRVKRRPGVDFLGFGNRAARYSLVHVNRGREQTNLVPWSTRPPRPNSKDVVTAMIPPEPTDSIELNLRNFRIRGSWIPGQYHVALRIQGGQDSDGWTYWSEISSPFRLIIE</sequence>
<evidence type="ECO:0000313" key="2">
    <source>
        <dbReference type="Proteomes" id="UP000320735"/>
    </source>
</evidence>
<comment type="caution">
    <text evidence="1">The sequence shown here is derived from an EMBL/GenBank/DDBJ whole genome shotgun (WGS) entry which is preliminary data.</text>
</comment>
<dbReference type="Proteomes" id="UP000320735">
    <property type="component" value="Unassembled WGS sequence"/>
</dbReference>
<reference evidence="1 2" key="1">
    <citation type="submission" date="2019-02" db="EMBL/GenBank/DDBJ databases">
        <title>Deep-cultivation of Planctomycetes and their phenomic and genomic characterization uncovers novel biology.</title>
        <authorList>
            <person name="Wiegand S."/>
            <person name="Jogler M."/>
            <person name="Boedeker C."/>
            <person name="Pinto D."/>
            <person name="Vollmers J."/>
            <person name="Rivas-Marin E."/>
            <person name="Kohn T."/>
            <person name="Peeters S.H."/>
            <person name="Heuer A."/>
            <person name="Rast P."/>
            <person name="Oberbeckmann S."/>
            <person name="Bunk B."/>
            <person name="Jeske O."/>
            <person name="Meyerdierks A."/>
            <person name="Storesund J.E."/>
            <person name="Kallscheuer N."/>
            <person name="Luecker S."/>
            <person name="Lage O.M."/>
            <person name="Pohl T."/>
            <person name="Merkel B.J."/>
            <person name="Hornburger P."/>
            <person name="Mueller R.-W."/>
            <person name="Bruemmer F."/>
            <person name="Labrenz M."/>
            <person name="Spormann A.M."/>
            <person name="Op Den Camp H."/>
            <person name="Overmann J."/>
            <person name="Amann R."/>
            <person name="Jetten M.S.M."/>
            <person name="Mascher T."/>
            <person name="Medema M.H."/>
            <person name="Devos D.P."/>
            <person name="Kaster A.-K."/>
            <person name="Ovreas L."/>
            <person name="Rohde M."/>
            <person name="Galperin M.Y."/>
            <person name="Jogler C."/>
        </authorList>
    </citation>
    <scope>NUCLEOTIDE SEQUENCE [LARGE SCALE GENOMIC DNA]</scope>
    <source>
        <strain evidence="1 2">CA54</strain>
    </source>
</reference>
<evidence type="ECO:0000313" key="1">
    <source>
        <dbReference type="EMBL" id="TWU09668.1"/>
    </source>
</evidence>
<keyword evidence="2" id="KW-1185">Reference proteome</keyword>
<dbReference type="EMBL" id="SJPP01000002">
    <property type="protein sequence ID" value="TWU09668.1"/>
    <property type="molecule type" value="Genomic_DNA"/>
</dbReference>